<gene>
    <name evidence="3" type="ORF">ACFSKU_13520</name>
</gene>
<name>A0ABW4WYT3_9BACT</name>
<feature type="transmembrane region" description="Helical" evidence="2">
    <location>
        <begin position="111"/>
        <end position="129"/>
    </location>
</feature>
<feature type="transmembrane region" description="Helical" evidence="2">
    <location>
        <begin position="36"/>
        <end position="60"/>
    </location>
</feature>
<evidence type="ECO:0000256" key="1">
    <source>
        <dbReference type="SAM" id="MobiDB-lite"/>
    </source>
</evidence>
<keyword evidence="2" id="KW-0472">Membrane</keyword>
<keyword evidence="2" id="KW-0812">Transmembrane</keyword>
<proteinExistence type="predicted"/>
<feature type="compositionally biased region" description="Polar residues" evidence="1">
    <location>
        <begin position="201"/>
        <end position="211"/>
    </location>
</feature>
<dbReference type="EMBL" id="JBHUHV010000039">
    <property type="protein sequence ID" value="MFD2067908.1"/>
    <property type="molecule type" value="Genomic_DNA"/>
</dbReference>
<reference evidence="4" key="1">
    <citation type="journal article" date="2019" name="Int. J. Syst. Evol. Microbiol.">
        <title>The Global Catalogue of Microorganisms (GCM) 10K type strain sequencing project: providing services to taxonomists for standard genome sequencing and annotation.</title>
        <authorList>
            <consortium name="The Broad Institute Genomics Platform"/>
            <consortium name="The Broad Institute Genome Sequencing Center for Infectious Disease"/>
            <person name="Wu L."/>
            <person name="Ma J."/>
        </authorList>
    </citation>
    <scope>NUCLEOTIDE SEQUENCE [LARGE SCALE GENOMIC DNA]</scope>
    <source>
        <strain evidence="4">JCM 16545</strain>
    </source>
</reference>
<dbReference type="Proteomes" id="UP001597369">
    <property type="component" value="Unassembled WGS sequence"/>
</dbReference>
<protein>
    <recommendedName>
        <fullName evidence="5">PhnA-like protein</fullName>
    </recommendedName>
</protein>
<organism evidence="3 4">
    <name type="scientific">Pontibacter silvestris</name>
    <dbReference type="NCBI Taxonomy" id="2305183"/>
    <lineage>
        <taxon>Bacteria</taxon>
        <taxon>Pseudomonadati</taxon>
        <taxon>Bacteroidota</taxon>
        <taxon>Cytophagia</taxon>
        <taxon>Cytophagales</taxon>
        <taxon>Hymenobacteraceae</taxon>
        <taxon>Pontibacter</taxon>
    </lineage>
</organism>
<dbReference type="RefSeq" id="WP_229958521.1">
    <property type="nucleotide sequence ID" value="NZ_JAJJWI010000003.1"/>
</dbReference>
<keyword evidence="4" id="KW-1185">Reference proteome</keyword>
<evidence type="ECO:0000313" key="3">
    <source>
        <dbReference type="EMBL" id="MFD2067908.1"/>
    </source>
</evidence>
<evidence type="ECO:0008006" key="5">
    <source>
        <dbReference type="Google" id="ProtNLM"/>
    </source>
</evidence>
<sequence length="350" mass="36217">MKDNLHNERDYRGAPYNEGRRPAAGLSALKRISWGAVFAGLVVAMVLQLTLSLLGLGIGIGTINPVEEQNPASGLGTGALIWWIVSMLISLFAGGWVAGRLAGMPTGFDSILHGILTWSLFTLLSFYLLTTAVGSLISGVGSVVGRTLSLAGQGIAAVAPQAAEAIQSSTGGSGGVDLQAVKQEARQILQQTGKPELQPDNIEQQARSAGSTVEGAAGEAASDPQAAGSTFDEVMDRLYGQGADIANAADRDAAVNVIMQRTGKSREEANEVVNSWVSTYEQAKAQYKETRAQVGQRAQQIGGDVASAISKAAIYAFFGLLLGAIAAAVGGKVGEPHDLAVTSNDAVRPV</sequence>
<evidence type="ECO:0000256" key="2">
    <source>
        <dbReference type="SAM" id="Phobius"/>
    </source>
</evidence>
<keyword evidence="2" id="KW-1133">Transmembrane helix</keyword>
<feature type="region of interest" description="Disordered" evidence="1">
    <location>
        <begin position="191"/>
        <end position="227"/>
    </location>
</feature>
<comment type="caution">
    <text evidence="3">The sequence shown here is derived from an EMBL/GenBank/DDBJ whole genome shotgun (WGS) entry which is preliminary data.</text>
</comment>
<feature type="transmembrane region" description="Helical" evidence="2">
    <location>
        <begin position="80"/>
        <end position="99"/>
    </location>
</feature>
<evidence type="ECO:0000313" key="4">
    <source>
        <dbReference type="Proteomes" id="UP001597369"/>
    </source>
</evidence>
<accession>A0ABW4WYT3</accession>